<feature type="coiled-coil region" evidence="2">
    <location>
        <begin position="8"/>
        <end position="35"/>
    </location>
</feature>
<dbReference type="Pfam" id="PF13426">
    <property type="entry name" value="PAS_9"/>
    <property type="match status" value="1"/>
</dbReference>
<protein>
    <submittedName>
        <fullName evidence="6">PAS domain S-box protein</fullName>
    </submittedName>
</protein>
<dbReference type="RefSeq" id="WP_272091969.1">
    <property type="nucleotide sequence ID" value="NZ_JAQNDL010000005.1"/>
</dbReference>
<dbReference type="CDD" id="cd00130">
    <property type="entry name" value="PAS"/>
    <property type="match status" value="2"/>
</dbReference>
<feature type="domain" description="STAS" evidence="5">
    <location>
        <begin position="303"/>
        <end position="414"/>
    </location>
</feature>
<dbReference type="InterPro" id="IPR036513">
    <property type="entry name" value="STAS_dom_sf"/>
</dbReference>
<dbReference type="Gene3D" id="3.30.450.20">
    <property type="entry name" value="PAS domain"/>
    <property type="match status" value="2"/>
</dbReference>
<dbReference type="InterPro" id="IPR051932">
    <property type="entry name" value="Bact_StressResp_Reg"/>
</dbReference>
<dbReference type="PROSITE" id="PS50113">
    <property type="entry name" value="PAC"/>
    <property type="match status" value="2"/>
</dbReference>
<keyword evidence="1" id="KW-0597">Phosphoprotein</keyword>
<evidence type="ECO:0000256" key="1">
    <source>
        <dbReference type="ARBA" id="ARBA00022553"/>
    </source>
</evidence>
<dbReference type="InterPro" id="IPR035965">
    <property type="entry name" value="PAS-like_dom_sf"/>
</dbReference>
<feature type="domain" description="PAC" evidence="4">
    <location>
        <begin position="241"/>
        <end position="294"/>
    </location>
</feature>
<evidence type="ECO:0000313" key="7">
    <source>
        <dbReference type="Proteomes" id="UP001221686"/>
    </source>
</evidence>
<comment type="caution">
    <text evidence="6">The sequence shown here is derived from an EMBL/GenBank/DDBJ whole genome shotgun (WGS) entry which is preliminary data.</text>
</comment>
<feature type="domain" description="PAC" evidence="4">
    <location>
        <begin position="107"/>
        <end position="160"/>
    </location>
</feature>
<reference evidence="6 7" key="1">
    <citation type="submission" date="2022-11" db="EMBL/GenBank/DDBJ databases">
        <title>Minimal conservation of predation-associated metabolite biosynthetic gene clusters underscores biosynthetic potential of Myxococcota including descriptions for ten novel species: Archangium lansinium sp. nov., Myxococcus landrumus sp. nov., Nannocystis bai.</title>
        <authorList>
            <person name="Ahearne A."/>
            <person name="Stevens C."/>
            <person name="Dowd S."/>
        </authorList>
    </citation>
    <scope>NUCLEOTIDE SEQUENCE [LARGE SCALE GENOMIC DNA]</scope>
    <source>
        <strain evidence="6 7">BB15-2</strain>
    </source>
</reference>
<dbReference type="Pfam" id="PF01740">
    <property type="entry name" value="STAS"/>
    <property type="match status" value="1"/>
</dbReference>
<organism evidence="6 7">
    <name type="scientific">Nannocystis bainbridge</name>
    <dbReference type="NCBI Taxonomy" id="2995303"/>
    <lineage>
        <taxon>Bacteria</taxon>
        <taxon>Pseudomonadati</taxon>
        <taxon>Myxococcota</taxon>
        <taxon>Polyangia</taxon>
        <taxon>Nannocystales</taxon>
        <taxon>Nannocystaceae</taxon>
        <taxon>Nannocystis</taxon>
    </lineage>
</organism>
<dbReference type="SUPFAM" id="SSF55785">
    <property type="entry name" value="PYP-like sensor domain (PAS domain)"/>
    <property type="match status" value="2"/>
</dbReference>
<dbReference type="SMART" id="SM00086">
    <property type="entry name" value="PAC"/>
    <property type="match status" value="2"/>
</dbReference>
<proteinExistence type="predicted"/>
<dbReference type="InterPro" id="IPR001610">
    <property type="entry name" value="PAC"/>
</dbReference>
<keyword evidence="7" id="KW-1185">Reference proteome</keyword>
<evidence type="ECO:0000259" key="4">
    <source>
        <dbReference type="PROSITE" id="PS50113"/>
    </source>
</evidence>
<dbReference type="PROSITE" id="PS50801">
    <property type="entry name" value="STAS"/>
    <property type="match status" value="1"/>
</dbReference>
<dbReference type="CDD" id="cd07041">
    <property type="entry name" value="STAS_RsbR_RsbS_like"/>
    <property type="match status" value="1"/>
</dbReference>
<evidence type="ECO:0000259" key="3">
    <source>
        <dbReference type="PROSITE" id="PS50112"/>
    </source>
</evidence>
<dbReference type="PROSITE" id="PS50112">
    <property type="entry name" value="PAS"/>
    <property type="match status" value="2"/>
</dbReference>
<dbReference type="InterPro" id="IPR000014">
    <property type="entry name" value="PAS"/>
</dbReference>
<keyword evidence="2" id="KW-0175">Coiled coil</keyword>
<dbReference type="InterPro" id="IPR013655">
    <property type="entry name" value="PAS_fold_3"/>
</dbReference>
<dbReference type="Gene3D" id="3.30.750.24">
    <property type="entry name" value="STAS domain"/>
    <property type="match status" value="1"/>
</dbReference>
<accession>A0ABT5EC19</accession>
<dbReference type="PANTHER" id="PTHR33745:SF3">
    <property type="entry name" value="RSBT CO-ANTAGONIST PROTEIN RSBRC"/>
    <property type="match status" value="1"/>
</dbReference>
<evidence type="ECO:0000259" key="5">
    <source>
        <dbReference type="PROSITE" id="PS50801"/>
    </source>
</evidence>
<name>A0ABT5EC19_9BACT</name>
<dbReference type="InterPro" id="IPR000700">
    <property type="entry name" value="PAS-assoc_C"/>
</dbReference>
<dbReference type="InterPro" id="IPR002645">
    <property type="entry name" value="STAS_dom"/>
</dbReference>
<sequence length="417" mass="45260">MLEAGEDTVDLHGQVERLKRRVAQLERNDAIHQKTIEASPDVTFRFDPEALCNYVSPAIADVLGYTPEEHVGSSGFAIIHPDEQHLAQQLRERLLPAMPGTGSDRFGPVLSRLRHKGGHFVWVETMVVIIRDPDTGVVQEFVLTARDVNARVEAEAALRVSEERSTAMLDNLQVGVVVQGARSEMLRYNEIALDMLGLTAEQIEGRDSFDSRWAVIHEDGSPMPGDQHPVVVAITTGKPVREVVMGVYRPASDSRVWLLVSATPQFDKSGRAFQTVCTFTNITAQKQAEVLIREQKELLERMSSPTIPIAAGVVVLPLIGQFDAGRAERVLDGVLSGVALHTARVVILDITGVSTADAAFASSLLQISRAVRLLGAEVVVTGMTPSIAQILVGLGIDFRGLVTRGTLQDGVAFALGR</sequence>
<dbReference type="NCBIfam" id="TIGR00229">
    <property type="entry name" value="sensory_box"/>
    <property type="match status" value="2"/>
</dbReference>
<dbReference type="Pfam" id="PF08447">
    <property type="entry name" value="PAS_3"/>
    <property type="match status" value="1"/>
</dbReference>
<dbReference type="SMART" id="SM00091">
    <property type="entry name" value="PAS"/>
    <property type="match status" value="2"/>
</dbReference>
<dbReference type="EMBL" id="JAQNDL010000005">
    <property type="protein sequence ID" value="MDC0723428.1"/>
    <property type="molecule type" value="Genomic_DNA"/>
</dbReference>
<evidence type="ECO:0000313" key="6">
    <source>
        <dbReference type="EMBL" id="MDC0723428.1"/>
    </source>
</evidence>
<feature type="domain" description="PAS" evidence="3">
    <location>
        <begin position="28"/>
        <end position="98"/>
    </location>
</feature>
<gene>
    <name evidence="6" type="ORF">POL25_41490</name>
</gene>
<feature type="domain" description="PAS" evidence="3">
    <location>
        <begin position="161"/>
        <end position="219"/>
    </location>
</feature>
<dbReference type="SUPFAM" id="SSF52091">
    <property type="entry name" value="SpoIIaa-like"/>
    <property type="match status" value="1"/>
</dbReference>
<evidence type="ECO:0000256" key="2">
    <source>
        <dbReference type="SAM" id="Coils"/>
    </source>
</evidence>
<dbReference type="PANTHER" id="PTHR33745">
    <property type="entry name" value="RSBT ANTAGONIST PROTEIN RSBS-RELATED"/>
    <property type="match status" value="1"/>
</dbReference>
<dbReference type="Proteomes" id="UP001221686">
    <property type="component" value="Unassembled WGS sequence"/>
</dbReference>